<reference evidence="3" key="1">
    <citation type="submission" date="2020-08" db="EMBL/GenBank/DDBJ databases">
        <title>Multicomponent nature underlies the extraordinary mechanical properties of spider dragline silk.</title>
        <authorList>
            <person name="Kono N."/>
            <person name="Nakamura H."/>
            <person name="Mori M."/>
            <person name="Yoshida Y."/>
            <person name="Ohtoshi R."/>
            <person name="Malay A.D."/>
            <person name="Moran D.A.P."/>
            <person name="Tomita M."/>
            <person name="Numata K."/>
            <person name="Arakawa K."/>
        </authorList>
    </citation>
    <scope>NUCLEOTIDE SEQUENCE</scope>
</reference>
<feature type="region of interest" description="Disordered" evidence="1">
    <location>
        <begin position="401"/>
        <end position="435"/>
    </location>
</feature>
<dbReference type="Gene3D" id="2.170.140.10">
    <property type="entry name" value="Chitin binding domain"/>
    <property type="match status" value="1"/>
</dbReference>
<dbReference type="PROSITE" id="PS50940">
    <property type="entry name" value="CHIT_BIND_II"/>
    <property type="match status" value="1"/>
</dbReference>
<dbReference type="AlphaFoldDB" id="A0A8X6PAJ8"/>
<dbReference type="Pfam" id="PF01607">
    <property type="entry name" value="CBM_14"/>
    <property type="match status" value="1"/>
</dbReference>
<dbReference type="GO" id="GO:0008061">
    <property type="term" value="F:chitin binding"/>
    <property type="evidence" value="ECO:0007669"/>
    <property type="project" value="InterPro"/>
</dbReference>
<dbReference type="InterPro" id="IPR036508">
    <property type="entry name" value="Chitin-bd_dom_sf"/>
</dbReference>
<name>A0A8X6PAJ8_NEPPI</name>
<dbReference type="EMBL" id="BMAW01066968">
    <property type="protein sequence ID" value="GFT57443.1"/>
    <property type="molecule type" value="Genomic_DNA"/>
</dbReference>
<accession>A0A8X6PAJ8</accession>
<dbReference type="InterPro" id="IPR002557">
    <property type="entry name" value="Chitin-bd_dom"/>
</dbReference>
<dbReference type="GO" id="GO:0005576">
    <property type="term" value="C:extracellular region"/>
    <property type="evidence" value="ECO:0007669"/>
    <property type="project" value="InterPro"/>
</dbReference>
<evidence type="ECO:0000313" key="3">
    <source>
        <dbReference type="EMBL" id="GFT57443.1"/>
    </source>
</evidence>
<organism evidence="3 4">
    <name type="scientific">Nephila pilipes</name>
    <name type="common">Giant wood spider</name>
    <name type="synonym">Nephila maculata</name>
    <dbReference type="NCBI Taxonomy" id="299642"/>
    <lineage>
        <taxon>Eukaryota</taxon>
        <taxon>Metazoa</taxon>
        <taxon>Ecdysozoa</taxon>
        <taxon>Arthropoda</taxon>
        <taxon>Chelicerata</taxon>
        <taxon>Arachnida</taxon>
        <taxon>Araneae</taxon>
        <taxon>Araneomorphae</taxon>
        <taxon>Entelegynae</taxon>
        <taxon>Araneoidea</taxon>
        <taxon>Nephilidae</taxon>
        <taxon>Nephila</taxon>
    </lineage>
</organism>
<comment type="caution">
    <text evidence="3">The sequence shown here is derived from an EMBL/GenBank/DDBJ whole genome shotgun (WGS) entry which is preliminary data.</text>
</comment>
<dbReference type="OrthoDB" id="6435874at2759"/>
<gene>
    <name evidence="3" type="primary">NCL1_14659</name>
    <name evidence="3" type="ORF">NPIL_84531</name>
</gene>
<feature type="region of interest" description="Disordered" evidence="1">
    <location>
        <begin position="1"/>
        <end position="26"/>
    </location>
</feature>
<dbReference type="InterPro" id="IPR052976">
    <property type="entry name" value="Scoloptoxin-like"/>
</dbReference>
<feature type="region of interest" description="Disordered" evidence="1">
    <location>
        <begin position="237"/>
        <end position="339"/>
    </location>
</feature>
<dbReference type="Proteomes" id="UP000887013">
    <property type="component" value="Unassembled WGS sequence"/>
</dbReference>
<feature type="domain" description="Chitin-binding type-2" evidence="2">
    <location>
        <begin position="133"/>
        <end position="192"/>
    </location>
</feature>
<dbReference type="SMART" id="SM00494">
    <property type="entry name" value="ChtBD2"/>
    <property type="match status" value="1"/>
</dbReference>
<evidence type="ECO:0000259" key="2">
    <source>
        <dbReference type="PROSITE" id="PS50940"/>
    </source>
</evidence>
<keyword evidence="4" id="KW-1185">Reference proteome</keyword>
<proteinExistence type="predicted"/>
<dbReference type="PANTHER" id="PTHR22933">
    <property type="entry name" value="FI18007P1-RELATED"/>
    <property type="match status" value="1"/>
</dbReference>
<sequence>MKIAGEKMETYTDSGNHEKLDSVSTPEFFERYEPQDFFEKYLTHPHDHVTSHDPEEPVEPEPVHVDDFETTPDVSDSDSVPISFPSVTDYEESLSSFHPCNDFLEYSDSVISEPLKGIPGVDFPDYEDIPLTSFDCAHKEYHPGFYADMETGCQVFHVCYDNRKASFLCPIGTIFNQAILTCDFWYNSNCSTTPQHYYKNIDVGYVPQEDEETDEFYDDDDDIFDNWFLYGHPFPESRHPTPRSKHPTPKSWYPTVGPRPSTPGPKHTTHEPWHPTPEPKQTTREPWHPTPETRYPTPGSRHTTPRSRYPWPGSRHPTPGSRHPQPGSKRPSPGTTNAHESLLSPLEYLKLFFKFFPIRAKVSVYPVNGKTKVEAVTSIGEAKQHVSVLSESGNATVFAEASVDGKKHRPSKAGYASTTELRNSETERTSKNIDPSVHNDIDEAFAIVRRVLENVGRLVSNNSYAEGNANNNGQVTSSSSYRRRPYCTCKNVPYSNNPRHGYHRRCSCRLNPRFIVRSATF</sequence>
<dbReference type="SUPFAM" id="SSF57625">
    <property type="entry name" value="Invertebrate chitin-binding proteins"/>
    <property type="match status" value="1"/>
</dbReference>
<feature type="compositionally biased region" description="Basic and acidic residues" evidence="1">
    <location>
        <begin position="422"/>
        <end position="435"/>
    </location>
</feature>
<feature type="compositionally biased region" description="Basic and acidic residues" evidence="1">
    <location>
        <begin position="1"/>
        <end position="21"/>
    </location>
</feature>
<evidence type="ECO:0000256" key="1">
    <source>
        <dbReference type="SAM" id="MobiDB-lite"/>
    </source>
</evidence>
<dbReference type="PANTHER" id="PTHR22933:SF43">
    <property type="entry name" value="LP10131P"/>
    <property type="match status" value="1"/>
</dbReference>
<evidence type="ECO:0000313" key="4">
    <source>
        <dbReference type="Proteomes" id="UP000887013"/>
    </source>
</evidence>
<protein>
    <submittedName>
        <fullName evidence="3">Chitin-binding type-2 domain-containing protein</fullName>
    </submittedName>
</protein>